<reference evidence="1" key="1">
    <citation type="journal article" date="2015" name="ISME J.">
        <title>Draft Genome Sequence of Streptomyces incarnatus NRRL8089, which Produces the Nucleoside Antibiotic Sinefungin.</title>
        <authorList>
            <person name="Oshima K."/>
            <person name="Hattori M."/>
            <person name="Shimizu H."/>
            <person name="Fukuda K."/>
            <person name="Nemoto M."/>
            <person name="Inagaki K."/>
            <person name="Tamura T."/>
        </authorList>
    </citation>
    <scope>NUCLEOTIDE SEQUENCE</scope>
    <source>
        <strain evidence="1">FACHB-1277</strain>
    </source>
</reference>
<organism evidence="1 2">
    <name type="scientific">Pseudanabaena cinerea FACHB-1277</name>
    <dbReference type="NCBI Taxonomy" id="2949581"/>
    <lineage>
        <taxon>Bacteria</taxon>
        <taxon>Bacillati</taxon>
        <taxon>Cyanobacteriota</taxon>
        <taxon>Cyanophyceae</taxon>
        <taxon>Pseudanabaenales</taxon>
        <taxon>Pseudanabaenaceae</taxon>
        <taxon>Pseudanabaena</taxon>
        <taxon>Pseudanabaena cinerea</taxon>
    </lineage>
</organism>
<dbReference type="Proteomes" id="UP000631421">
    <property type="component" value="Unassembled WGS sequence"/>
</dbReference>
<dbReference type="AlphaFoldDB" id="A0A926Z889"/>
<protein>
    <submittedName>
        <fullName evidence="1">Uncharacterized protein</fullName>
    </submittedName>
</protein>
<reference evidence="1" key="2">
    <citation type="submission" date="2020-08" db="EMBL/GenBank/DDBJ databases">
        <authorList>
            <person name="Chen M."/>
            <person name="Teng W."/>
            <person name="Zhao L."/>
            <person name="Hu C."/>
            <person name="Zhou Y."/>
            <person name="Han B."/>
            <person name="Song L."/>
            <person name="Shu W."/>
        </authorList>
    </citation>
    <scope>NUCLEOTIDE SEQUENCE</scope>
    <source>
        <strain evidence="1">FACHB-1277</strain>
    </source>
</reference>
<evidence type="ECO:0000313" key="2">
    <source>
        <dbReference type="Proteomes" id="UP000631421"/>
    </source>
</evidence>
<proteinExistence type="predicted"/>
<sequence length="80" mass="9092">MTDRDVLEVLAKVSPRAAKSRYIRETLNIPKSSKNAKTVLQCLGRLQAKGQAQAYKPDPLGEKKYWFITEQGKQSLKNEQ</sequence>
<comment type="caution">
    <text evidence="1">The sequence shown here is derived from an EMBL/GenBank/DDBJ whole genome shotgun (WGS) entry which is preliminary data.</text>
</comment>
<gene>
    <name evidence="1" type="ORF">H6F44_11805</name>
</gene>
<name>A0A926Z889_9CYAN</name>
<dbReference type="RefSeq" id="WP_190351163.1">
    <property type="nucleotide sequence ID" value="NZ_JACJPY010000034.1"/>
</dbReference>
<accession>A0A926Z889</accession>
<keyword evidence="2" id="KW-1185">Reference proteome</keyword>
<evidence type="ECO:0000313" key="1">
    <source>
        <dbReference type="EMBL" id="MBD2150799.1"/>
    </source>
</evidence>
<dbReference type="EMBL" id="JACJPY010000034">
    <property type="protein sequence ID" value="MBD2150799.1"/>
    <property type="molecule type" value="Genomic_DNA"/>
</dbReference>